<dbReference type="SUPFAM" id="SSF55874">
    <property type="entry name" value="ATPase domain of HSP90 chaperone/DNA topoisomerase II/histidine kinase"/>
    <property type="match status" value="1"/>
</dbReference>
<dbReference type="Pfam" id="PF00512">
    <property type="entry name" value="HisKA"/>
    <property type="match status" value="1"/>
</dbReference>
<evidence type="ECO:0000256" key="6">
    <source>
        <dbReference type="SAM" id="Coils"/>
    </source>
</evidence>
<dbReference type="EC" id="2.7.13.3" evidence="2"/>
<sequence>MSIIVTDLTFQKEIQRLLKESNKSLEEINAELETSNHELQQFASIASHDLQEPLRKILIFSTMLRDKQQHELSENSLSFLGKIIASSQRMRTMISDILSYSRLPGNTDEFEITNLAEVVTEVLDDYEILISEKKATIIIGTLPEAEVNRGQIRQVFQNLISNSLKFSRPDVPLMVEITSRENPKIEVTPKKEGLVRTCSIEISDNGIGFDELYSKKIFTLFQRLNTKDKYEGSGIGLAIAKKIMDRHNGTISASGKEGHGARFTITLPLRRSGR</sequence>
<dbReference type="InterPro" id="IPR005467">
    <property type="entry name" value="His_kinase_dom"/>
</dbReference>
<dbReference type="EMBL" id="CAJRAF010000004">
    <property type="protein sequence ID" value="CAG5017021.1"/>
    <property type="molecule type" value="Genomic_DNA"/>
</dbReference>
<dbReference type="InterPro" id="IPR050351">
    <property type="entry name" value="BphY/WalK/GraS-like"/>
</dbReference>
<keyword evidence="3" id="KW-0597">Phosphoprotein</keyword>
<dbReference type="Proteomes" id="UP000680038">
    <property type="component" value="Unassembled WGS sequence"/>
</dbReference>
<gene>
    <name evidence="8" type="primary">cph1_2</name>
    <name evidence="8" type="ORF">DYBT9275_05684</name>
</gene>
<dbReference type="Gene3D" id="1.10.287.130">
    <property type="match status" value="1"/>
</dbReference>
<dbReference type="PANTHER" id="PTHR42878">
    <property type="entry name" value="TWO-COMPONENT HISTIDINE KINASE"/>
    <property type="match status" value="1"/>
</dbReference>
<dbReference type="GO" id="GO:0030295">
    <property type="term" value="F:protein kinase activator activity"/>
    <property type="evidence" value="ECO:0007669"/>
    <property type="project" value="TreeGrafter"/>
</dbReference>
<dbReference type="GO" id="GO:0000155">
    <property type="term" value="F:phosphorelay sensor kinase activity"/>
    <property type="evidence" value="ECO:0007669"/>
    <property type="project" value="InterPro"/>
</dbReference>
<keyword evidence="9" id="KW-1185">Reference proteome</keyword>
<dbReference type="InterPro" id="IPR003594">
    <property type="entry name" value="HATPase_dom"/>
</dbReference>
<dbReference type="AlphaFoldDB" id="A0A916JGP4"/>
<dbReference type="Pfam" id="PF02518">
    <property type="entry name" value="HATPase_c"/>
    <property type="match status" value="1"/>
</dbReference>
<organism evidence="8 9">
    <name type="scientific">Dyadobacter helix</name>
    <dbReference type="NCBI Taxonomy" id="2822344"/>
    <lineage>
        <taxon>Bacteria</taxon>
        <taxon>Pseudomonadati</taxon>
        <taxon>Bacteroidota</taxon>
        <taxon>Cytophagia</taxon>
        <taxon>Cytophagales</taxon>
        <taxon>Spirosomataceae</taxon>
        <taxon>Dyadobacter</taxon>
    </lineage>
</organism>
<dbReference type="SUPFAM" id="SSF47384">
    <property type="entry name" value="Homodimeric domain of signal transducing histidine kinase"/>
    <property type="match status" value="1"/>
</dbReference>
<dbReference type="GO" id="GO:0000156">
    <property type="term" value="F:phosphorelay response regulator activity"/>
    <property type="evidence" value="ECO:0007669"/>
    <property type="project" value="TreeGrafter"/>
</dbReference>
<dbReference type="InterPro" id="IPR003661">
    <property type="entry name" value="HisK_dim/P_dom"/>
</dbReference>
<dbReference type="InterPro" id="IPR036097">
    <property type="entry name" value="HisK_dim/P_sf"/>
</dbReference>
<dbReference type="CDD" id="cd00082">
    <property type="entry name" value="HisKA"/>
    <property type="match status" value="1"/>
</dbReference>
<evidence type="ECO:0000256" key="3">
    <source>
        <dbReference type="ARBA" id="ARBA00022553"/>
    </source>
</evidence>
<dbReference type="FunFam" id="3.30.565.10:FF:000006">
    <property type="entry name" value="Sensor histidine kinase WalK"/>
    <property type="match status" value="1"/>
</dbReference>
<dbReference type="PROSITE" id="PS50109">
    <property type="entry name" value="HIS_KIN"/>
    <property type="match status" value="1"/>
</dbReference>
<feature type="coiled-coil region" evidence="6">
    <location>
        <begin position="11"/>
        <end position="38"/>
    </location>
</feature>
<evidence type="ECO:0000256" key="5">
    <source>
        <dbReference type="ARBA" id="ARBA00022777"/>
    </source>
</evidence>
<evidence type="ECO:0000313" key="9">
    <source>
        <dbReference type="Proteomes" id="UP000680038"/>
    </source>
</evidence>
<keyword evidence="5" id="KW-0418">Kinase</keyword>
<comment type="caution">
    <text evidence="8">The sequence shown here is derived from an EMBL/GenBank/DDBJ whole genome shotgun (WGS) entry which is preliminary data.</text>
</comment>
<evidence type="ECO:0000256" key="2">
    <source>
        <dbReference type="ARBA" id="ARBA00012438"/>
    </source>
</evidence>
<dbReference type="PANTHER" id="PTHR42878:SF15">
    <property type="entry name" value="BACTERIOPHYTOCHROME"/>
    <property type="match status" value="1"/>
</dbReference>
<protein>
    <recommendedName>
        <fullName evidence="2">histidine kinase</fullName>
        <ecNumber evidence="2">2.7.13.3</ecNumber>
    </recommendedName>
</protein>
<dbReference type="PRINTS" id="PR00344">
    <property type="entry name" value="BCTRLSENSOR"/>
</dbReference>
<name>A0A916JGP4_9BACT</name>
<evidence type="ECO:0000259" key="7">
    <source>
        <dbReference type="PROSITE" id="PS50109"/>
    </source>
</evidence>
<proteinExistence type="predicted"/>
<dbReference type="InterPro" id="IPR036890">
    <property type="entry name" value="HATPase_C_sf"/>
</dbReference>
<dbReference type="SMART" id="SM00387">
    <property type="entry name" value="HATPase_c"/>
    <property type="match status" value="1"/>
</dbReference>
<dbReference type="Gene3D" id="3.30.565.10">
    <property type="entry name" value="Histidine kinase-like ATPase, C-terminal domain"/>
    <property type="match status" value="1"/>
</dbReference>
<evidence type="ECO:0000313" key="8">
    <source>
        <dbReference type="EMBL" id="CAG5017021.1"/>
    </source>
</evidence>
<feature type="domain" description="Histidine kinase" evidence="7">
    <location>
        <begin position="45"/>
        <end position="271"/>
    </location>
</feature>
<evidence type="ECO:0000256" key="1">
    <source>
        <dbReference type="ARBA" id="ARBA00000085"/>
    </source>
</evidence>
<keyword evidence="6" id="KW-0175">Coiled coil</keyword>
<evidence type="ECO:0000256" key="4">
    <source>
        <dbReference type="ARBA" id="ARBA00022679"/>
    </source>
</evidence>
<dbReference type="SMART" id="SM00388">
    <property type="entry name" value="HisKA"/>
    <property type="match status" value="1"/>
</dbReference>
<accession>A0A916JGP4</accession>
<dbReference type="GO" id="GO:0007234">
    <property type="term" value="P:osmosensory signaling via phosphorelay pathway"/>
    <property type="evidence" value="ECO:0007669"/>
    <property type="project" value="TreeGrafter"/>
</dbReference>
<comment type="catalytic activity">
    <reaction evidence="1">
        <text>ATP + protein L-histidine = ADP + protein N-phospho-L-histidine.</text>
        <dbReference type="EC" id="2.7.13.3"/>
    </reaction>
</comment>
<keyword evidence="4 8" id="KW-0808">Transferase</keyword>
<reference evidence="8" key="1">
    <citation type="submission" date="2021-04" db="EMBL/GenBank/DDBJ databases">
        <authorList>
            <person name="Rodrigo-Torres L."/>
            <person name="Arahal R. D."/>
            <person name="Lucena T."/>
        </authorList>
    </citation>
    <scope>NUCLEOTIDE SEQUENCE</scope>
    <source>
        <strain evidence="8">CECT 9275</strain>
    </source>
</reference>
<dbReference type="InterPro" id="IPR004358">
    <property type="entry name" value="Sig_transdc_His_kin-like_C"/>
</dbReference>